<name>A0ABT1HYK9_STRSD</name>
<reference evidence="2 3" key="1">
    <citation type="submission" date="2022-06" db="EMBL/GenBank/DDBJ databases">
        <title>Genomic Encyclopedia of Archaeal and Bacterial Type Strains, Phase II (KMG-II): from individual species to whole genera.</title>
        <authorList>
            <person name="Goeker M."/>
        </authorList>
    </citation>
    <scope>NUCLEOTIDE SEQUENCE [LARGE SCALE GENOMIC DNA]</scope>
    <source>
        <strain evidence="2 3">DSM 40477</strain>
    </source>
</reference>
<organism evidence="2 3">
    <name type="scientific">Streptoalloteichus tenebrarius (strain ATCC 17920 / DSM 40477 / JCM 4838 / CBS 697.72 / NBRC 16177 / NCIMB 11028 / NRRL B-12390 / A12253. 1 / ISP 5477)</name>
    <name type="common">Streptomyces tenebrarius</name>
    <dbReference type="NCBI Taxonomy" id="1933"/>
    <lineage>
        <taxon>Bacteria</taxon>
        <taxon>Bacillati</taxon>
        <taxon>Actinomycetota</taxon>
        <taxon>Actinomycetes</taxon>
        <taxon>Pseudonocardiales</taxon>
        <taxon>Pseudonocardiaceae</taxon>
        <taxon>Streptoalloteichus</taxon>
    </lineage>
</organism>
<evidence type="ECO:0000313" key="2">
    <source>
        <dbReference type="EMBL" id="MCP2260450.1"/>
    </source>
</evidence>
<dbReference type="PROSITE" id="PS51186">
    <property type="entry name" value="GNAT"/>
    <property type="match status" value="1"/>
</dbReference>
<dbReference type="InterPro" id="IPR000182">
    <property type="entry name" value="GNAT_dom"/>
</dbReference>
<proteinExistence type="predicted"/>
<feature type="domain" description="N-acetyltransferase" evidence="1">
    <location>
        <begin position="26"/>
        <end position="180"/>
    </location>
</feature>
<dbReference type="RefSeq" id="WP_253671301.1">
    <property type="nucleotide sequence ID" value="NZ_JAMTCP010000027.1"/>
</dbReference>
<dbReference type="Proteomes" id="UP001205311">
    <property type="component" value="Unassembled WGS sequence"/>
</dbReference>
<keyword evidence="3" id="KW-1185">Reference proteome</keyword>
<dbReference type="PANTHER" id="PTHR43441">
    <property type="entry name" value="RIBOSOMAL-PROTEIN-SERINE ACETYLTRANSFERASE"/>
    <property type="match status" value="1"/>
</dbReference>
<dbReference type="EMBL" id="JAMTCP010000027">
    <property type="protein sequence ID" value="MCP2260450.1"/>
    <property type="molecule type" value="Genomic_DNA"/>
</dbReference>
<dbReference type="PANTHER" id="PTHR43441:SF10">
    <property type="entry name" value="ACETYLTRANSFERASE"/>
    <property type="match status" value="1"/>
</dbReference>
<dbReference type="Pfam" id="PF13302">
    <property type="entry name" value="Acetyltransf_3"/>
    <property type="match status" value="1"/>
</dbReference>
<accession>A0ABT1HYK9</accession>
<gene>
    <name evidence="2" type="ORF">LX15_004168</name>
</gene>
<evidence type="ECO:0000259" key="1">
    <source>
        <dbReference type="PROSITE" id="PS51186"/>
    </source>
</evidence>
<sequence>MEPVEINAGTWYLRGLRVDRAFDDRPALVAAFADADHRRHVTDDAVEDLDSAGAYVARRAEEWERDSRCSWAVADTVSGEMLGEVGLKDLDLARGTAELACWTRPEHRGRGIMTTAALAALRFGFAGLGLRRVAFRHSADNRAAHRLAEKCGFTVDDRLPGAAVVDGGRQDVLVWSRQASTPES</sequence>
<dbReference type="SUPFAM" id="SSF55729">
    <property type="entry name" value="Acyl-CoA N-acyltransferases (Nat)"/>
    <property type="match status" value="1"/>
</dbReference>
<evidence type="ECO:0000313" key="3">
    <source>
        <dbReference type="Proteomes" id="UP001205311"/>
    </source>
</evidence>
<dbReference type="InterPro" id="IPR016181">
    <property type="entry name" value="Acyl_CoA_acyltransferase"/>
</dbReference>
<comment type="caution">
    <text evidence="2">The sequence shown here is derived from an EMBL/GenBank/DDBJ whole genome shotgun (WGS) entry which is preliminary data.</text>
</comment>
<protein>
    <submittedName>
        <fullName evidence="2">Protein N-acetyltransferase, RimJ/RimL family</fullName>
    </submittedName>
</protein>
<dbReference type="Gene3D" id="3.40.630.30">
    <property type="match status" value="1"/>
</dbReference>
<dbReference type="InterPro" id="IPR051908">
    <property type="entry name" value="Ribosomal_N-acetyltransferase"/>
</dbReference>